<dbReference type="InterPro" id="IPR036249">
    <property type="entry name" value="Thioredoxin-like_sf"/>
</dbReference>
<dbReference type="Gene3D" id="3.40.30.10">
    <property type="entry name" value="Glutaredoxin"/>
    <property type="match status" value="1"/>
</dbReference>
<dbReference type="PANTHER" id="PTHR43640:SF1">
    <property type="entry name" value="THIOREDOXIN-DEPENDENT PEROXIREDOXIN"/>
    <property type="match status" value="1"/>
</dbReference>
<dbReference type="PANTHER" id="PTHR43640">
    <property type="entry name" value="OS07G0260300 PROTEIN"/>
    <property type="match status" value="1"/>
</dbReference>
<dbReference type="SUPFAM" id="SSF52833">
    <property type="entry name" value="Thioredoxin-like"/>
    <property type="match status" value="1"/>
</dbReference>
<dbReference type="AlphaFoldDB" id="I3SZQ0"/>
<protein>
    <recommendedName>
        <fullName evidence="2">Glutaredoxin-dependent peroxiredoxin</fullName>
    </recommendedName>
</protein>
<accession>I3SZQ0</accession>
<dbReference type="EMBL" id="BT145948">
    <property type="protein sequence ID" value="AFK45742.1"/>
    <property type="molecule type" value="mRNA"/>
</dbReference>
<evidence type="ECO:0008006" key="2">
    <source>
        <dbReference type="Google" id="ProtNLM"/>
    </source>
</evidence>
<sequence>MSLTLRMCSVGSPFLQLGSTSTAQACSISKLGFQFHPLRFQLNRNSSPTRFLIRAARTESKGVTLGFRAPQFQLPEPLTGKVWTLEDFEAHPALLVMFVCNHCPFVIHLKKRRCQAYKILYEERTCCHCYIFKFCSYTPPGWARIHGRRC</sequence>
<reference evidence="1" key="1">
    <citation type="submission" date="2012-05" db="EMBL/GenBank/DDBJ databases">
        <authorList>
            <person name="Krishnakumar V."/>
            <person name="Cheung F."/>
            <person name="Xiao Y."/>
            <person name="Chan A."/>
            <person name="Moskal W.A."/>
            <person name="Town C.D."/>
        </authorList>
    </citation>
    <scope>NUCLEOTIDE SEQUENCE</scope>
</reference>
<evidence type="ECO:0000313" key="1">
    <source>
        <dbReference type="EMBL" id="AFK45742.1"/>
    </source>
</evidence>
<dbReference type="InterPro" id="IPR047262">
    <property type="entry name" value="PRX-like1"/>
</dbReference>
<dbReference type="PROSITE" id="PS51257">
    <property type="entry name" value="PROKAR_LIPOPROTEIN"/>
    <property type="match status" value="1"/>
</dbReference>
<proteinExistence type="evidence at transcript level"/>
<name>I3SZQ0_LOTJA</name>
<organism evidence="1">
    <name type="scientific">Lotus japonicus</name>
    <name type="common">Lotus corniculatus var. japonicus</name>
    <dbReference type="NCBI Taxonomy" id="34305"/>
    <lineage>
        <taxon>Eukaryota</taxon>
        <taxon>Viridiplantae</taxon>
        <taxon>Streptophyta</taxon>
        <taxon>Embryophyta</taxon>
        <taxon>Tracheophyta</taxon>
        <taxon>Spermatophyta</taxon>
        <taxon>Magnoliopsida</taxon>
        <taxon>eudicotyledons</taxon>
        <taxon>Gunneridae</taxon>
        <taxon>Pentapetalae</taxon>
        <taxon>rosids</taxon>
        <taxon>fabids</taxon>
        <taxon>Fabales</taxon>
        <taxon>Fabaceae</taxon>
        <taxon>Papilionoideae</taxon>
        <taxon>50 kb inversion clade</taxon>
        <taxon>NPAAA clade</taxon>
        <taxon>Hologalegina</taxon>
        <taxon>robinioid clade</taxon>
        <taxon>Loteae</taxon>
        <taxon>Lotus</taxon>
    </lineage>
</organism>